<protein>
    <submittedName>
        <fullName evidence="5">CCR4-NOT transcription complex subunit 10</fullName>
    </submittedName>
</protein>
<dbReference type="Proteomes" id="UP000275846">
    <property type="component" value="Unassembled WGS sequence"/>
</dbReference>
<dbReference type="Pfam" id="PF10607">
    <property type="entry name" value="CTLH"/>
    <property type="match status" value="1"/>
</dbReference>
<feature type="coiled-coil region" evidence="1">
    <location>
        <begin position="3"/>
        <end position="34"/>
    </location>
</feature>
<proteinExistence type="predicted"/>
<keyword evidence="4" id="KW-1185">Reference proteome</keyword>
<reference evidence="5" key="1">
    <citation type="submission" date="2016-06" db="UniProtKB">
        <authorList>
            <consortium name="WormBaseParasite"/>
        </authorList>
    </citation>
    <scope>IDENTIFICATION</scope>
</reference>
<evidence type="ECO:0000313" key="4">
    <source>
        <dbReference type="Proteomes" id="UP000275846"/>
    </source>
</evidence>
<evidence type="ECO:0000313" key="3">
    <source>
        <dbReference type="EMBL" id="VDM05730.1"/>
    </source>
</evidence>
<keyword evidence="1" id="KW-0175">Coiled coil</keyword>
<dbReference type="GO" id="GO:0005737">
    <property type="term" value="C:cytoplasm"/>
    <property type="evidence" value="ECO:0007669"/>
    <property type="project" value="TreeGrafter"/>
</dbReference>
<dbReference type="WBParaSite" id="SSLN_0002007101-mRNA-1">
    <property type="protein sequence ID" value="SSLN_0002007101-mRNA-1"/>
    <property type="gene ID" value="SSLN_0002007101"/>
</dbReference>
<gene>
    <name evidence="3" type="ORF">SSLN_LOCUS19344</name>
</gene>
<dbReference type="GO" id="GO:0005634">
    <property type="term" value="C:nucleus"/>
    <property type="evidence" value="ECO:0007669"/>
    <property type="project" value="TreeGrafter"/>
</dbReference>
<feature type="domain" description="CTLH/CRA C-terminal to LisH motif" evidence="2">
    <location>
        <begin position="161"/>
        <end position="296"/>
    </location>
</feature>
<dbReference type="EMBL" id="UYSU01047140">
    <property type="protein sequence ID" value="VDM05730.1"/>
    <property type="molecule type" value="Genomic_DNA"/>
</dbReference>
<dbReference type="InterPro" id="IPR024964">
    <property type="entry name" value="CTLH/CRA"/>
</dbReference>
<organism evidence="5">
    <name type="scientific">Schistocephalus solidus</name>
    <name type="common">Tapeworm</name>
    <dbReference type="NCBI Taxonomy" id="70667"/>
    <lineage>
        <taxon>Eukaryota</taxon>
        <taxon>Metazoa</taxon>
        <taxon>Spiralia</taxon>
        <taxon>Lophotrochozoa</taxon>
        <taxon>Platyhelminthes</taxon>
        <taxon>Cestoda</taxon>
        <taxon>Eucestoda</taxon>
        <taxon>Diphyllobothriidea</taxon>
        <taxon>Diphyllobothriidae</taxon>
        <taxon>Schistocephalus</taxon>
    </lineage>
</organism>
<dbReference type="PANTHER" id="PTHR12170">
    <property type="entry name" value="MACROPHAGE ERYTHROBLAST ATTACHER-RELATED"/>
    <property type="match status" value="1"/>
</dbReference>
<dbReference type="PANTHER" id="PTHR12170:SF2">
    <property type="entry name" value="E3 UBIQUITIN-PROTEIN TRANSFERASE MAEA"/>
    <property type="match status" value="1"/>
</dbReference>
<evidence type="ECO:0000256" key="1">
    <source>
        <dbReference type="SAM" id="Coils"/>
    </source>
</evidence>
<reference evidence="3 4" key="2">
    <citation type="submission" date="2018-11" db="EMBL/GenBank/DDBJ databases">
        <authorList>
            <consortium name="Pathogen Informatics"/>
        </authorList>
    </citation>
    <scope>NUCLEOTIDE SEQUENCE [LARGE SCALE GENOMIC DNA]</scope>
    <source>
        <strain evidence="3 4">NST_G2</strain>
    </source>
</reference>
<dbReference type="GO" id="GO:0004842">
    <property type="term" value="F:ubiquitin-protein transferase activity"/>
    <property type="evidence" value="ECO:0007669"/>
    <property type="project" value="InterPro"/>
</dbReference>
<name>A0A183TS96_SCHSO</name>
<evidence type="ECO:0000313" key="5">
    <source>
        <dbReference type="WBParaSite" id="SSLN_0002007101-mRNA-1"/>
    </source>
</evidence>
<dbReference type="GO" id="GO:0043161">
    <property type="term" value="P:proteasome-mediated ubiquitin-dependent protein catabolic process"/>
    <property type="evidence" value="ECO:0007669"/>
    <property type="project" value="InterPro"/>
</dbReference>
<dbReference type="InterPro" id="IPR045098">
    <property type="entry name" value="Fyv10_fam"/>
</dbReference>
<dbReference type="OrthoDB" id="1933455at2759"/>
<sequence>AGYELLNRKYRKNHKELEKANARFTRSLETLESLDGFGKAKNFIDNVLNEVCGFKRKADEYFSEEMELVAAYNPLRSAGMAGSVIFENPGSVRETRDEVSRLNPPVLNSHLQPLTPPEQRVFIARFHRLLADHLFCLGHYRSALSLAKSSSAGCLCLTDIYEEAIVISEALLRGDTCPAHQWIQEANYKLKKSEAIRCPRLRIVPTGQGRKKAGSYPYLAGGLKPDDYQATKLGQAMLLLAMRTPEEVELKAAQNELNEQWICKRFHAAFTNFYSFSSLTPFSLAVKAGITAIKTQYALPTLYPSLDIVLLLPSCGFTVLLFFEYVKPISGVAFSACIKVYNHQFSISNLGAFNVWQMHLWLAYVVRIQIARIRTPLTNALVG</sequence>
<accession>A0A183TS96</accession>
<dbReference type="AlphaFoldDB" id="A0A183TS96"/>
<dbReference type="STRING" id="70667.A0A183TS96"/>
<evidence type="ECO:0000259" key="2">
    <source>
        <dbReference type="Pfam" id="PF10607"/>
    </source>
</evidence>
<dbReference type="GO" id="GO:0034657">
    <property type="term" value="C:GID complex"/>
    <property type="evidence" value="ECO:0007669"/>
    <property type="project" value="TreeGrafter"/>
</dbReference>